<reference evidence="2 3" key="1">
    <citation type="journal article" date="2018" name="Proc. Natl. Acad. Sci. U.S.A.">
        <title>Draft genome sequence of Camellia sinensis var. sinensis provides insights into the evolution of the tea genome and tea quality.</title>
        <authorList>
            <person name="Wei C."/>
            <person name="Yang H."/>
            <person name="Wang S."/>
            <person name="Zhao J."/>
            <person name="Liu C."/>
            <person name="Gao L."/>
            <person name="Xia E."/>
            <person name="Lu Y."/>
            <person name="Tai Y."/>
            <person name="She G."/>
            <person name="Sun J."/>
            <person name="Cao H."/>
            <person name="Tong W."/>
            <person name="Gao Q."/>
            <person name="Li Y."/>
            <person name="Deng W."/>
            <person name="Jiang X."/>
            <person name="Wang W."/>
            <person name="Chen Q."/>
            <person name="Zhang S."/>
            <person name="Li H."/>
            <person name="Wu J."/>
            <person name="Wang P."/>
            <person name="Li P."/>
            <person name="Shi C."/>
            <person name="Zheng F."/>
            <person name="Jian J."/>
            <person name="Huang B."/>
            <person name="Shan D."/>
            <person name="Shi M."/>
            <person name="Fang C."/>
            <person name="Yue Y."/>
            <person name="Li F."/>
            <person name="Li D."/>
            <person name="Wei S."/>
            <person name="Han B."/>
            <person name="Jiang C."/>
            <person name="Yin Y."/>
            <person name="Xia T."/>
            <person name="Zhang Z."/>
            <person name="Bennetzen J.L."/>
            <person name="Zhao S."/>
            <person name="Wan X."/>
        </authorList>
    </citation>
    <scope>NUCLEOTIDE SEQUENCE [LARGE SCALE GENOMIC DNA]</scope>
    <source>
        <strain evidence="3">cv. Shuchazao</strain>
        <tissue evidence="2">Leaf</tissue>
    </source>
</reference>
<evidence type="ECO:0000313" key="2">
    <source>
        <dbReference type="EMBL" id="THG19285.1"/>
    </source>
</evidence>
<name>A0A4S4ESC9_CAMSN</name>
<dbReference type="AlphaFoldDB" id="A0A4S4ESC9"/>
<accession>A0A4S4ESC9</accession>
<gene>
    <name evidence="2" type="ORF">TEA_028484</name>
</gene>
<dbReference type="EMBL" id="SDRB02002487">
    <property type="protein sequence ID" value="THG19285.1"/>
    <property type="molecule type" value="Genomic_DNA"/>
</dbReference>
<organism evidence="2 3">
    <name type="scientific">Camellia sinensis var. sinensis</name>
    <name type="common">China tea</name>
    <dbReference type="NCBI Taxonomy" id="542762"/>
    <lineage>
        <taxon>Eukaryota</taxon>
        <taxon>Viridiplantae</taxon>
        <taxon>Streptophyta</taxon>
        <taxon>Embryophyta</taxon>
        <taxon>Tracheophyta</taxon>
        <taxon>Spermatophyta</taxon>
        <taxon>Magnoliopsida</taxon>
        <taxon>eudicotyledons</taxon>
        <taxon>Gunneridae</taxon>
        <taxon>Pentapetalae</taxon>
        <taxon>asterids</taxon>
        <taxon>Ericales</taxon>
        <taxon>Theaceae</taxon>
        <taxon>Camellia</taxon>
    </lineage>
</organism>
<proteinExistence type="predicted"/>
<evidence type="ECO:0000256" key="1">
    <source>
        <dbReference type="SAM" id="MobiDB-lite"/>
    </source>
</evidence>
<feature type="compositionally biased region" description="Polar residues" evidence="1">
    <location>
        <begin position="1"/>
        <end position="16"/>
    </location>
</feature>
<evidence type="ECO:0000313" key="3">
    <source>
        <dbReference type="Proteomes" id="UP000306102"/>
    </source>
</evidence>
<keyword evidence="3" id="KW-1185">Reference proteome</keyword>
<comment type="caution">
    <text evidence="2">The sequence shown here is derived from an EMBL/GenBank/DDBJ whole genome shotgun (WGS) entry which is preliminary data.</text>
</comment>
<feature type="region of interest" description="Disordered" evidence="1">
    <location>
        <begin position="183"/>
        <end position="213"/>
    </location>
</feature>
<dbReference type="Proteomes" id="UP000306102">
    <property type="component" value="Unassembled WGS sequence"/>
</dbReference>
<feature type="region of interest" description="Disordered" evidence="1">
    <location>
        <begin position="1"/>
        <end position="58"/>
    </location>
</feature>
<protein>
    <submittedName>
        <fullName evidence="2">Uncharacterized protein</fullName>
    </submittedName>
</protein>
<sequence>MRELGSSNAVQNQDMARTNRAKEGDADMEDDSDHGLDIWNGVDTGFNPRGGRRSEEVEQERCWGSDMVVAESRSGVELAMGMGNNNIRSPTNREECWAMMDLGKHNVGSEAAISGTRQSMDDQLLTPGYVRNLDESSLNRPRVQIEVVLGLSKELCQGYGLKEIQKSQNRSKDQISNIKEGGVAAGGTVESSPSASEAQELEPSLLPAQNKKGKKKVSFSAKHGFLHPKKGPFSLLRRYGYRGASTSKAVPKAAVWRAAVATISLSASVENGSDKGRHILTEAQATLKIGEVLGVNYNGTEDKVLHQIVELELKDKFKMGKYLIQKSWRLKGYSAGHGSSLLSVAICSALVCADFYLICLRPRSVYLADERNDLCNPFEPQSNRLVWHYSKNGVYIVNIGYLVALVMVPCVENSDRDLQEEGKEPGRKAWKPPIGLCKYLEPKSC</sequence>